<evidence type="ECO:0000313" key="2">
    <source>
        <dbReference type="Proteomes" id="UP000256478"/>
    </source>
</evidence>
<dbReference type="Proteomes" id="UP000256478">
    <property type="component" value="Unassembled WGS sequence"/>
</dbReference>
<dbReference type="EMBL" id="QUOU01000001">
    <property type="protein sequence ID" value="REL27751.1"/>
    <property type="molecule type" value="Genomic_DNA"/>
</dbReference>
<proteinExistence type="predicted"/>
<dbReference type="RefSeq" id="WP_116008821.1">
    <property type="nucleotide sequence ID" value="NZ_QUOU01000001.1"/>
</dbReference>
<comment type="caution">
    <text evidence="1">The sequence shown here is derived from an EMBL/GenBank/DDBJ whole genome shotgun (WGS) entry which is preliminary data.</text>
</comment>
<organism evidence="1 2">
    <name type="scientific">Thalassotalea euphylliae</name>
    <dbReference type="NCBI Taxonomy" id="1655234"/>
    <lineage>
        <taxon>Bacteria</taxon>
        <taxon>Pseudomonadati</taxon>
        <taxon>Pseudomonadota</taxon>
        <taxon>Gammaproteobacteria</taxon>
        <taxon>Alteromonadales</taxon>
        <taxon>Colwelliaceae</taxon>
        <taxon>Thalassotalea</taxon>
    </lineage>
</organism>
<dbReference type="AlphaFoldDB" id="A0A3E0TSV9"/>
<protein>
    <submittedName>
        <fullName evidence="1">Uncharacterized protein</fullName>
    </submittedName>
</protein>
<accession>A0A3E0TSV9</accession>
<gene>
    <name evidence="1" type="ORF">DXX93_15095</name>
</gene>
<reference evidence="1 2" key="1">
    <citation type="submission" date="2018-08" db="EMBL/GenBank/DDBJ databases">
        <title>Thalassotalea euphylliae genome.</title>
        <authorList>
            <person name="Summers S."/>
            <person name="Rice S.A."/>
            <person name="Freckelton M.L."/>
            <person name="Nedved B.T."/>
            <person name="Hadfield M.G."/>
        </authorList>
    </citation>
    <scope>NUCLEOTIDE SEQUENCE [LARGE SCALE GENOMIC DNA]</scope>
    <source>
        <strain evidence="1 2">H1</strain>
    </source>
</reference>
<name>A0A3E0TSV9_9GAMM</name>
<sequence>MNSPSFVIQAPTRQTFRHPLVFCDATKADIKDWDDKIQPFVEAEPIRADKGWVWQKKWRQSWVLGKTLGQEPAIKRLAISPAQGPDITCALLILAQSYNYPHTKEPAVYTWYVSAPPASYFQSLNIEPPGLLTQMALDSAIVLSFQRGYDGKMWLHADPTNQQGLINFYGKKCLMTPLPKHVALTRGSNDGGYFSYTEQGIIDFCKKFDDYR</sequence>
<evidence type="ECO:0000313" key="1">
    <source>
        <dbReference type="EMBL" id="REL27751.1"/>
    </source>
</evidence>